<dbReference type="Proteomes" id="UP000038010">
    <property type="component" value="Unassembled WGS sequence"/>
</dbReference>
<dbReference type="RefSeq" id="XP_017995644.1">
    <property type="nucleotide sequence ID" value="XM_018141149.1"/>
</dbReference>
<evidence type="ECO:0000256" key="1">
    <source>
        <dbReference type="SAM" id="MobiDB-lite"/>
    </source>
</evidence>
<accession>A0A0N0NIC5</accession>
<dbReference type="STRING" id="1664694.A0A0N0NIC5"/>
<comment type="caution">
    <text evidence="2">The sequence shown here is derived from an EMBL/GenBank/DDBJ whole genome shotgun (WGS) entry which is preliminary data.</text>
</comment>
<feature type="compositionally biased region" description="Polar residues" evidence="1">
    <location>
        <begin position="35"/>
        <end position="46"/>
    </location>
</feature>
<keyword evidence="3" id="KW-1185">Reference proteome</keyword>
<dbReference type="EMBL" id="LFJN01000037">
    <property type="protein sequence ID" value="KPI35681.1"/>
    <property type="molecule type" value="Genomic_DNA"/>
</dbReference>
<reference evidence="2 3" key="1">
    <citation type="submission" date="2015-06" db="EMBL/GenBank/DDBJ databases">
        <title>Draft genome of the ant-associated black yeast Phialophora attae CBS 131958.</title>
        <authorList>
            <person name="Moreno L.F."/>
            <person name="Stielow B.J."/>
            <person name="de Hoog S."/>
            <person name="Vicente V.A."/>
            <person name="Weiss V.A."/>
            <person name="de Vries M."/>
            <person name="Cruz L.M."/>
            <person name="Souza E.M."/>
        </authorList>
    </citation>
    <scope>NUCLEOTIDE SEQUENCE [LARGE SCALE GENOMIC DNA]</scope>
    <source>
        <strain evidence="2 3">CBS 131958</strain>
    </source>
</reference>
<evidence type="ECO:0000313" key="2">
    <source>
        <dbReference type="EMBL" id="KPI35681.1"/>
    </source>
</evidence>
<dbReference type="AlphaFoldDB" id="A0A0N0NIC5"/>
<dbReference type="VEuPathDB" id="FungiDB:AB675_1271"/>
<feature type="compositionally biased region" description="Basic and acidic residues" evidence="1">
    <location>
        <begin position="61"/>
        <end position="82"/>
    </location>
</feature>
<sequence>MDERDLRRLSTSIKADPEDAPRQPAAIDEEFSRPITDTAQRRQSMSAVGDNHQMKPVLRPEPIKIKAEDPRLRSRALKRPEQSESNVEQTDVIREPAKPFVDVPFLQRGKPTGVEQTEPAKLRTDWSPDLDLDWNELLAGMLAKTSKSAASELEKPCAVFVGFPAQFEIQAAALTAWAEKYTKPRLVCGFQDWAEFEDFTTLKGPKLLLFHDSEPSFATLKGMGRALHREDVVCYNVSWTQPVAAGKPHYGASLLFPRGAATFVPEEVFVSTPAVALTFLKWYWRTYKDRSATQYKLMLRPNIHDWLQKRMMALAMEGKSDEAGMFVEMVQIVQQLSPVDVTVPGFTDVGTFDALASKSRLITFPEFENEYDHSVIASVEIKDVQKRDEFLTEHFLAFTIAEACKYRKFLVLHAGNLTQPEEGRHVSFRTATGFMNEVERKGKK</sequence>
<name>A0A0N0NIC5_9EURO</name>
<protein>
    <submittedName>
        <fullName evidence="2">Uncharacterized protein</fullName>
    </submittedName>
</protein>
<gene>
    <name evidence="2" type="ORF">AB675_1271</name>
</gene>
<dbReference type="GeneID" id="28733029"/>
<proteinExistence type="predicted"/>
<evidence type="ECO:0000313" key="3">
    <source>
        <dbReference type="Proteomes" id="UP000038010"/>
    </source>
</evidence>
<feature type="region of interest" description="Disordered" evidence="1">
    <location>
        <begin position="1"/>
        <end position="89"/>
    </location>
</feature>
<dbReference type="OrthoDB" id="1918685at2759"/>
<organism evidence="2 3">
    <name type="scientific">Cyphellophora attinorum</name>
    <dbReference type="NCBI Taxonomy" id="1664694"/>
    <lineage>
        <taxon>Eukaryota</taxon>
        <taxon>Fungi</taxon>
        <taxon>Dikarya</taxon>
        <taxon>Ascomycota</taxon>
        <taxon>Pezizomycotina</taxon>
        <taxon>Eurotiomycetes</taxon>
        <taxon>Chaetothyriomycetidae</taxon>
        <taxon>Chaetothyriales</taxon>
        <taxon>Cyphellophoraceae</taxon>
        <taxon>Cyphellophora</taxon>
    </lineage>
</organism>